<dbReference type="Gene3D" id="3.90.1570.10">
    <property type="entry name" value="tt1808, chain A"/>
    <property type="match status" value="1"/>
</dbReference>
<dbReference type="SUPFAM" id="SSF52980">
    <property type="entry name" value="Restriction endonuclease-like"/>
    <property type="match status" value="1"/>
</dbReference>
<gene>
    <name evidence="2" type="ordered locus">Cyan7425_0449</name>
</gene>
<proteinExistence type="predicted"/>
<organism evidence="2">
    <name type="scientific">Cyanothece sp. (strain PCC 7425 / ATCC 29141)</name>
    <dbReference type="NCBI Taxonomy" id="395961"/>
    <lineage>
        <taxon>Bacteria</taxon>
        <taxon>Bacillati</taxon>
        <taxon>Cyanobacteriota</taxon>
        <taxon>Cyanophyceae</taxon>
        <taxon>Gomontiellales</taxon>
        <taxon>Cyanothecaceae</taxon>
        <taxon>Cyanothece</taxon>
    </lineage>
</organism>
<dbReference type="InterPro" id="IPR012296">
    <property type="entry name" value="Nuclease_put_TT1808"/>
</dbReference>
<dbReference type="CDD" id="cd06260">
    <property type="entry name" value="DUF820-like"/>
    <property type="match status" value="1"/>
</dbReference>
<dbReference type="eggNOG" id="COG4636">
    <property type="taxonomic scope" value="Bacteria"/>
</dbReference>
<dbReference type="AlphaFoldDB" id="B8HT44"/>
<evidence type="ECO:0000313" key="2">
    <source>
        <dbReference type="EMBL" id="ACL42841.1"/>
    </source>
</evidence>
<dbReference type="Pfam" id="PF05685">
    <property type="entry name" value="Uma2"/>
    <property type="match status" value="1"/>
</dbReference>
<dbReference type="HOGENOM" id="CLU_076312_2_0_3"/>
<accession>B8HT44</accession>
<dbReference type="EMBL" id="CP001344">
    <property type="protein sequence ID" value="ACL42841.1"/>
    <property type="molecule type" value="Genomic_DNA"/>
</dbReference>
<dbReference type="InterPro" id="IPR011335">
    <property type="entry name" value="Restrct_endonuc-II-like"/>
</dbReference>
<dbReference type="OrthoDB" id="509866at2"/>
<name>B8HT44_CYAP4</name>
<feature type="domain" description="Putative restriction endonuclease" evidence="1">
    <location>
        <begin position="13"/>
        <end position="179"/>
    </location>
</feature>
<dbReference type="PANTHER" id="PTHR35400">
    <property type="entry name" value="SLR1083 PROTEIN"/>
    <property type="match status" value="1"/>
</dbReference>
<reference evidence="2" key="1">
    <citation type="submission" date="2009-01" db="EMBL/GenBank/DDBJ databases">
        <title>Complete sequence of chromosome Cyanothece sp. PCC 7425.</title>
        <authorList>
            <consortium name="US DOE Joint Genome Institute"/>
            <person name="Lucas S."/>
            <person name="Copeland A."/>
            <person name="Lapidus A."/>
            <person name="Glavina del Rio T."/>
            <person name="Dalin E."/>
            <person name="Tice H."/>
            <person name="Bruce D."/>
            <person name="Goodwin L."/>
            <person name="Pitluck S."/>
            <person name="Sims D."/>
            <person name="Meineke L."/>
            <person name="Brettin T."/>
            <person name="Detter J.C."/>
            <person name="Han C."/>
            <person name="Larimer F."/>
            <person name="Land M."/>
            <person name="Hauser L."/>
            <person name="Kyrpides N."/>
            <person name="Ovchinnikova G."/>
            <person name="Liberton M."/>
            <person name="Stoeckel J."/>
            <person name="Banerjee A."/>
            <person name="Singh A."/>
            <person name="Page L."/>
            <person name="Sato H."/>
            <person name="Zhao L."/>
            <person name="Sherman L."/>
            <person name="Pakrasi H."/>
            <person name="Richardson P."/>
        </authorList>
    </citation>
    <scope>NUCLEOTIDE SEQUENCE</scope>
    <source>
        <strain evidence="2">PCC 7425</strain>
    </source>
</reference>
<dbReference type="STRING" id="395961.Cyan7425_0449"/>
<dbReference type="InterPro" id="IPR008538">
    <property type="entry name" value="Uma2"/>
</dbReference>
<dbReference type="PANTHER" id="PTHR35400:SF1">
    <property type="entry name" value="SLR1083 PROTEIN"/>
    <property type="match status" value="1"/>
</dbReference>
<dbReference type="KEGG" id="cyn:Cyan7425_0449"/>
<sequence length="189" mass="21876">MDTAVNLHRLTVQDYHRMIEAGILTPEQHIELLDGLLIQMVAKGTPHRATISRIGEQLRLRLQDRALICYQDPVQLDDYSEPEPDISILKPDPLFYEEHHPRPADVFWLIEVADTTLKYDCETKAFYYARSGITELWVVDLKGRKFHIYRFPGAEGYSSETILAEDQCIAPLAFPDCQLLIRDLLPIRR</sequence>
<protein>
    <recommendedName>
        <fullName evidence="1">Putative restriction endonuclease domain-containing protein</fullName>
    </recommendedName>
</protein>
<evidence type="ECO:0000259" key="1">
    <source>
        <dbReference type="Pfam" id="PF05685"/>
    </source>
</evidence>